<accession>A0ABQ4J8I3</accession>
<evidence type="ECO:0000313" key="2">
    <source>
        <dbReference type="EMBL" id="GIJ26471.1"/>
    </source>
</evidence>
<dbReference type="RefSeq" id="WP_204034001.1">
    <property type="nucleotide sequence ID" value="NZ_BOPC01000022.1"/>
</dbReference>
<feature type="domain" description="DUF559" evidence="1">
    <location>
        <begin position="254"/>
        <end position="319"/>
    </location>
</feature>
<dbReference type="EMBL" id="BOPC01000022">
    <property type="protein sequence ID" value="GIJ26471.1"/>
    <property type="molecule type" value="Genomic_DNA"/>
</dbReference>
<dbReference type="InterPro" id="IPR007569">
    <property type="entry name" value="DUF559"/>
</dbReference>
<protein>
    <recommendedName>
        <fullName evidence="1">DUF559 domain-containing protein</fullName>
    </recommendedName>
</protein>
<gene>
    <name evidence="2" type="ORF">Vqi01_16330</name>
</gene>
<reference evidence="2 3" key="1">
    <citation type="submission" date="2021-01" db="EMBL/GenBank/DDBJ databases">
        <title>Whole genome shotgun sequence of Verrucosispora qiuiae NBRC 106684.</title>
        <authorList>
            <person name="Komaki H."/>
            <person name="Tamura T."/>
        </authorList>
    </citation>
    <scope>NUCLEOTIDE SEQUENCE [LARGE SCALE GENOMIC DNA]</scope>
    <source>
        <strain evidence="2 3">NBRC 106684</strain>
    </source>
</reference>
<keyword evidence="3" id="KW-1185">Reference proteome</keyword>
<evidence type="ECO:0000313" key="3">
    <source>
        <dbReference type="Proteomes" id="UP000653076"/>
    </source>
</evidence>
<organism evidence="2 3">
    <name type="scientific">Micromonospora qiuiae</name>
    <dbReference type="NCBI Taxonomy" id="502268"/>
    <lineage>
        <taxon>Bacteria</taxon>
        <taxon>Bacillati</taxon>
        <taxon>Actinomycetota</taxon>
        <taxon>Actinomycetes</taxon>
        <taxon>Micromonosporales</taxon>
        <taxon>Micromonosporaceae</taxon>
        <taxon>Micromonospora</taxon>
    </lineage>
</organism>
<proteinExistence type="predicted"/>
<dbReference type="Proteomes" id="UP000653076">
    <property type="component" value="Unassembled WGS sequence"/>
</dbReference>
<name>A0ABQ4J8I3_9ACTN</name>
<sequence>MVSQGVGRELRSISRRGWRPDLPADDADELTWLLFHQEQVLSLDQARQHLSPKTIRHRIKSGRWQQVHRAVYVTHNGPITPAQLPWIAVLSAAPAAVLGGLSAARAWGLRRHDDGLVHLLVPMAHRPRSMPPGVRVHRTTILADEDILDVGQPRRTMPARSIVDAAQWAPSDHAACAIIAAGFQQRLVGGDDVQRVLDRLPRARRRSLIRRTAIDAAGGAHSLPEMDFLTLVRRAGLPEPTRQAVRRDAAGRRRYLDALFEEWRVHVEIDGGQHLDPATAWADMRRQNDLWQSGDRILRFPAWAIRHTPAEVVTQLRAALLAAGWHP</sequence>
<dbReference type="Pfam" id="PF04480">
    <property type="entry name" value="DUF559"/>
    <property type="match status" value="1"/>
</dbReference>
<evidence type="ECO:0000259" key="1">
    <source>
        <dbReference type="Pfam" id="PF04480"/>
    </source>
</evidence>
<comment type="caution">
    <text evidence="2">The sequence shown here is derived from an EMBL/GenBank/DDBJ whole genome shotgun (WGS) entry which is preliminary data.</text>
</comment>